<feature type="compositionally biased region" description="Low complexity" evidence="10">
    <location>
        <begin position="276"/>
        <end position="302"/>
    </location>
</feature>
<feature type="compositionally biased region" description="Low complexity" evidence="10">
    <location>
        <begin position="605"/>
        <end position="635"/>
    </location>
</feature>
<evidence type="ECO:0000259" key="11">
    <source>
        <dbReference type="PROSITE" id="PS50157"/>
    </source>
</evidence>
<comment type="subcellular location">
    <subcellularLocation>
        <location evidence="1">Nucleus</location>
    </subcellularLocation>
</comment>
<dbReference type="SUPFAM" id="SSF57667">
    <property type="entry name" value="beta-beta-alpha zinc fingers"/>
    <property type="match status" value="1"/>
</dbReference>
<keyword evidence="5" id="KW-0862">Zinc</keyword>
<evidence type="ECO:0000256" key="5">
    <source>
        <dbReference type="ARBA" id="ARBA00022833"/>
    </source>
</evidence>
<feature type="compositionally biased region" description="Low complexity" evidence="10">
    <location>
        <begin position="571"/>
        <end position="585"/>
    </location>
</feature>
<sequence>MQFSPHRPDGVADAASGARAPSPGFDYTFPPPFASDLSATFSQRHSRSHTTPILSSDSSGYHPATPLLDLQLTPAPVEHSAQSPLYRPKFGYEIEGYLGPPQEKPDQFRIDRPPPMRRTISHNPPVFPSFPYPAGSEAPSYPTEPVSIETFALDAPAAATAAAAGEAACAGQSRHENVLLGTDADFLSGSKPAFLPPRGGSSAGSSYHLPLTSEAGSFATSDASTCGIPLILTAGSLSPAWAATPVLNTTGNEDEVSPPPGASDHLSPFDQEMQRSGSIGSSTSSSSAQSYSTTATSTITTTNAGRSDSPPEGGVYKVASEDGKLAPPRASSAGPVRSSSLQPSPAGQYPSIDLPASTVKLPRPAKCRNINRNVWLPPPQALLAPGVVAPSAGAIAAPNGRGTALFPGTDSPGIPTDEDYKRMVTKTARGRHPRGISDLGIPAALANDPSAPPTMEQLQFAGLTKTGHPKRVYVCKAPNCERVFKRSEHLKRHVRSIHTYEKPFQCQWPTCKKFFARHDNLKQHLRIHRHPTQTDEEFSALLQKFFAKRHEEAKEEQAQWQEQQGLHVPRASSSVSTTATASTSAMKKPQSQRRKLQQDRVAVGPARRSATTSTFSSAPPQSLQQAFLPSSSSSSERLEQANDEEEVDQLDDDDNEEALLGSPSAADLDHEHPIALAWQAATGQPLWPSSPPASHDSSSTNRRRRHRRASNAAATAAATASTSSVAATAAVSSQYVNGPGAQWLR</sequence>
<dbReference type="GO" id="GO:0005737">
    <property type="term" value="C:cytoplasm"/>
    <property type="evidence" value="ECO:0007669"/>
    <property type="project" value="TreeGrafter"/>
</dbReference>
<evidence type="ECO:0000256" key="3">
    <source>
        <dbReference type="ARBA" id="ARBA00022737"/>
    </source>
</evidence>
<dbReference type="OrthoDB" id="6365676at2759"/>
<comment type="caution">
    <text evidence="12">The sequence shown here is derived from an EMBL/GenBank/DDBJ whole genome shotgun (WGS) entry which is preliminary data.</text>
</comment>
<accession>A0A9P7BAQ1</accession>
<feature type="region of interest" description="Disordered" evidence="10">
    <location>
        <begin position="248"/>
        <end position="355"/>
    </location>
</feature>
<evidence type="ECO:0000256" key="10">
    <source>
        <dbReference type="SAM" id="MobiDB-lite"/>
    </source>
</evidence>
<feature type="region of interest" description="Disordered" evidence="10">
    <location>
        <begin position="553"/>
        <end position="661"/>
    </location>
</feature>
<dbReference type="AlphaFoldDB" id="A0A9P7BAQ1"/>
<dbReference type="Proteomes" id="UP000777482">
    <property type="component" value="Unassembled WGS sequence"/>
</dbReference>
<feature type="compositionally biased region" description="Basic and acidic residues" evidence="10">
    <location>
        <begin position="1"/>
        <end position="10"/>
    </location>
</feature>
<feature type="compositionally biased region" description="Acidic residues" evidence="10">
    <location>
        <begin position="641"/>
        <end position="657"/>
    </location>
</feature>
<dbReference type="PANTHER" id="PTHR47428:SF2">
    <property type="entry name" value="ZINC FINGER PROTEIN RSV1"/>
    <property type="match status" value="1"/>
</dbReference>
<keyword evidence="3" id="KW-0677">Repeat</keyword>
<dbReference type="GO" id="GO:0000433">
    <property type="term" value="P:carbon catabolite repression of transcription from RNA polymerase II promoter by glucose"/>
    <property type="evidence" value="ECO:0007669"/>
    <property type="project" value="TreeGrafter"/>
</dbReference>
<feature type="compositionally biased region" description="Polar residues" evidence="10">
    <location>
        <begin position="37"/>
        <end position="59"/>
    </location>
</feature>
<evidence type="ECO:0000256" key="2">
    <source>
        <dbReference type="ARBA" id="ARBA00022723"/>
    </source>
</evidence>
<proteinExistence type="predicted"/>
<feature type="domain" description="C2H2-type" evidence="11">
    <location>
        <begin position="504"/>
        <end position="533"/>
    </location>
</feature>
<dbReference type="GO" id="GO:0008270">
    <property type="term" value="F:zinc ion binding"/>
    <property type="evidence" value="ECO:0007669"/>
    <property type="project" value="UniProtKB-KW"/>
</dbReference>
<dbReference type="GO" id="GO:0000978">
    <property type="term" value="F:RNA polymerase II cis-regulatory region sequence-specific DNA binding"/>
    <property type="evidence" value="ECO:0007669"/>
    <property type="project" value="TreeGrafter"/>
</dbReference>
<dbReference type="PROSITE" id="PS00028">
    <property type="entry name" value="ZINC_FINGER_C2H2_1"/>
    <property type="match status" value="2"/>
</dbReference>
<dbReference type="PANTHER" id="PTHR47428">
    <property type="entry name" value="REGULATORY PROTEIN MIG1-RELATED"/>
    <property type="match status" value="1"/>
</dbReference>
<dbReference type="Pfam" id="PF00096">
    <property type="entry name" value="zf-C2H2"/>
    <property type="match status" value="2"/>
</dbReference>
<dbReference type="GO" id="GO:0005634">
    <property type="term" value="C:nucleus"/>
    <property type="evidence" value="ECO:0007669"/>
    <property type="project" value="UniProtKB-SubCell"/>
</dbReference>
<dbReference type="PROSITE" id="PS50157">
    <property type="entry name" value="ZINC_FINGER_C2H2_2"/>
    <property type="match status" value="2"/>
</dbReference>
<organism evidence="12 13">
    <name type="scientific">Rhodotorula mucilaginosa</name>
    <name type="common">Yeast</name>
    <name type="synonym">Rhodotorula rubra</name>
    <dbReference type="NCBI Taxonomy" id="5537"/>
    <lineage>
        <taxon>Eukaryota</taxon>
        <taxon>Fungi</taxon>
        <taxon>Dikarya</taxon>
        <taxon>Basidiomycota</taxon>
        <taxon>Pucciniomycotina</taxon>
        <taxon>Microbotryomycetes</taxon>
        <taxon>Sporidiobolales</taxon>
        <taxon>Sporidiobolaceae</taxon>
        <taxon>Rhodotorula</taxon>
    </lineage>
</organism>
<evidence type="ECO:0000313" key="12">
    <source>
        <dbReference type="EMBL" id="KAG0667599.1"/>
    </source>
</evidence>
<keyword evidence="8" id="KW-0539">Nucleus</keyword>
<keyword evidence="4 9" id="KW-0863">Zinc-finger</keyword>
<keyword evidence="7" id="KW-0804">Transcription</keyword>
<reference evidence="12 13" key="1">
    <citation type="submission" date="2020-11" db="EMBL/GenBank/DDBJ databases">
        <title>Kefir isolates.</title>
        <authorList>
            <person name="Marcisauskas S."/>
            <person name="Kim Y."/>
            <person name="Blasche S."/>
        </authorList>
    </citation>
    <scope>NUCLEOTIDE SEQUENCE [LARGE SCALE GENOMIC DNA]</scope>
    <source>
        <strain evidence="12 13">KR</strain>
    </source>
</reference>
<evidence type="ECO:0000256" key="8">
    <source>
        <dbReference type="ARBA" id="ARBA00023242"/>
    </source>
</evidence>
<evidence type="ECO:0000256" key="1">
    <source>
        <dbReference type="ARBA" id="ARBA00004123"/>
    </source>
</evidence>
<feature type="domain" description="C2H2-type" evidence="11">
    <location>
        <begin position="473"/>
        <end position="503"/>
    </location>
</feature>
<protein>
    <recommendedName>
        <fullName evidence="11">C2H2-type domain-containing protein</fullName>
    </recommendedName>
</protein>
<dbReference type="FunFam" id="3.30.160.60:FF:000100">
    <property type="entry name" value="Zinc finger 45-like"/>
    <property type="match status" value="1"/>
</dbReference>
<name>A0A9P7BAQ1_RHOMI</name>
<evidence type="ECO:0000256" key="9">
    <source>
        <dbReference type="PROSITE-ProRule" id="PRU00042"/>
    </source>
</evidence>
<dbReference type="Gene3D" id="3.30.160.60">
    <property type="entry name" value="Classic Zinc Finger"/>
    <property type="match status" value="2"/>
</dbReference>
<dbReference type="InterPro" id="IPR036236">
    <property type="entry name" value="Znf_C2H2_sf"/>
</dbReference>
<dbReference type="InterPro" id="IPR051007">
    <property type="entry name" value="creA/MIG_C2H2-ZnF"/>
</dbReference>
<keyword evidence="2" id="KW-0479">Metal-binding</keyword>
<dbReference type="SMART" id="SM00355">
    <property type="entry name" value="ZnF_C2H2"/>
    <property type="match status" value="2"/>
</dbReference>
<evidence type="ECO:0000256" key="4">
    <source>
        <dbReference type="ARBA" id="ARBA00022771"/>
    </source>
</evidence>
<evidence type="ECO:0000256" key="7">
    <source>
        <dbReference type="ARBA" id="ARBA00023163"/>
    </source>
</evidence>
<keyword evidence="6" id="KW-0805">Transcription regulation</keyword>
<evidence type="ECO:0000313" key="13">
    <source>
        <dbReference type="Proteomes" id="UP000777482"/>
    </source>
</evidence>
<feature type="region of interest" description="Disordered" evidence="10">
    <location>
        <begin position="1"/>
        <end position="67"/>
    </location>
</feature>
<dbReference type="InterPro" id="IPR013087">
    <property type="entry name" value="Znf_C2H2_type"/>
</dbReference>
<feature type="region of interest" description="Disordered" evidence="10">
    <location>
        <begin position="683"/>
        <end position="728"/>
    </location>
</feature>
<feature type="compositionally biased region" description="Low complexity" evidence="10">
    <location>
        <begin position="710"/>
        <end position="728"/>
    </location>
</feature>
<dbReference type="EMBL" id="PUHQ01000001">
    <property type="protein sequence ID" value="KAG0667599.1"/>
    <property type="molecule type" value="Genomic_DNA"/>
</dbReference>
<gene>
    <name evidence="12" type="ORF">C6P46_000136</name>
</gene>
<evidence type="ECO:0000256" key="6">
    <source>
        <dbReference type="ARBA" id="ARBA00023015"/>
    </source>
</evidence>
<keyword evidence="13" id="KW-1185">Reference proteome</keyword>